<dbReference type="EMBL" id="NOWF01000030">
    <property type="protein sequence ID" value="OYD06075.1"/>
    <property type="molecule type" value="Genomic_DNA"/>
</dbReference>
<sequence>MTTVLRIVGIARSTYYYQTRYAVKEKQGSGGRAAPGYSWTDKGEKVADEQISEWLMEMIAGSGSAYGYRKLTVLLRREYHLVINHKKVYRLCKRLDILRPQRQKRVKHPRRIARNRTVTASNQLWQTDIKYGYIAGEDRFFFVMPVLDVFDRSVVAYHMGPACTSGDAAATLRRALWRRELTTGDKLVIRTDNGPQFVARAFGDAIEDLGCEHERIPPKTPNKNAHIEAFHRILEDECLSQSELESFEEACLAVTAFIRFYNRERIHGSLGYQSPAWFYEAQRNQPEGIHTVHL</sequence>
<dbReference type="NCBIfam" id="NF033516">
    <property type="entry name" value="transpos_IS3"/>
    <property type="match status" value="1"/>
</dbReference>
<dbReference type="PANTHER" id="PTHR46889">
    <property type="entry name" value="TRANSPOSASE INSF FOR INSERTION SEQUENCE IS3B-RELATED"/>
    <property type="match status" value="1"/>
</dbReference>
<accession>A0A235B376</accession>
<dbReference type="InterPro" id="IPR001584">
    <property type="entry name" value="Integrase_cat-core"/>
</dbReference>
<reference evidence="3 4" key="1">
    <citation type="submission" date="2017-07" db="EMBL/GenBank/DDBJ databases">
        <title>The genome sequence of Paludifilum halophilum highlights mechanisms for microbial adaptation to high salt environemnts.</title>
        <authorList>
            <person name="Belbahri L."/>
        </authorList>
    </citation>
    <scope>NUCLEOTIDE SEQUENCE [LARGE SCALE GENOMIC DNA]</scope>
    <source>
        <strain evidence="3 4">DSM 102817</strain>
    </source>
</reference>
<dbReference type="AlphaFoldDB" id="A0A235B376"/>
<dbReference type="OrthoDB" id="9781005at2"/>
<proteinExistence type="predicted"/>
<dbReference type="GO" id="GO:0015074">
    <property type="term" value="P:DNA integration"/>
    <property type="evidence" value="ECO:0007669"/>
    <property type="project" value="InterPro"/>
</dbReference>
<dbReference type="InterPro" id="IPR048020">
    <property type="entry name" value="Transpos_IS3"/>
</dbReference>
<dbReference type="InterPro" id="IPR012337">
    <property type="entry name" value="RNaseH-like_sf"/>
</dbReference>
<dbReference type="GO" id="GO:0003676">
    <property type="term" value="F:nucleic acid binding"/>
    <property type="evidence" value="ECO:0007669"/>
    <property type="project" value="InterPro"/>
</dbReference>
<feature type="domain" description="Integrase catalytic" evidence="2">
    <location>
        <begin position="105"/>
        <end position="283"/>
    </location>
</feature>
<evidence type="ECO:0000256" key="1">
    <source>
        <dbReference type="ARBA" id="ARBA00002286"/>
    </source>
</evidence>
<dbReference type="RefSeq" id="WP_094266034.1">
    <property type="nucleotide sequence ID" value="NZ_NOWF01000030.1"/>
</dbReference>
<organism evidence="3 4">
    <name type="scientific">Paludifilum halophilum</name>
    <dbReference type="NCBI Taxonomy" id="1642702"/>
    <lineage>
        <taxon>Bacteria</taxon>
        <taxon>Bacillati</taxon>
        <taxon>Bacillota</taxon>
        <taxon>Bacilli</taxon>
        <taxon>Bacillales</taxon>
        <taxon>Thermoactinomycetaceae</taxon>
        <taxon>Paludifilum</taxon>
    </lineage>
</organism>
<dbReference type="InterPro" id="IPR036397">
    <property type="entry name" value="RNaseH_sf"/>
</dbReference>
<gene>
    <name evidence="3" type="ORF">CHM34_18245</name>
</gene>
<protein>
    <recommendedName>
        <fullName evidence="2">Integrase catalytic domain-containing protein</fullName>
    </recommendedName>
</protein>
<dbReference type="Proteomes" id="UP000215459">
    <property type="component" value="Unassembled WGS sequence"/>
</dbReference>
<dbReference type="InterPro" id="IPR050900">
    <property type="entry name" value="Transposase_IS3/IS150/IS904"/>
</dbReference>
<dbReference type="Pfam" id="PF13333">
    <property type="entry name" value="rve_2"/>
    <property type="match status" value="1"/>
</dbReference>
<comment type="caution">
    <text evidence="3">The sequence shown here is derived from an EMBL/GenBank/DDBJ whole genome shotgun (WGS) entry which is preliminary data.</text>
</comment>
<comment type="function">
    <text evidence="1">Involved in the transposition of the insertion sequence.</text>
</comment>
<evidence type="ECO:0000313" key="3">
    <source>
        <dbReference type="EMBL" id="OYD06075.1"/>
    </source>
</evidence>
<dbReference type="SUPFAM" id="SSF53098">
    <property type="entry name" value="Ribonuclease H-like"/>
    <property type="match status" value="1"/>
</dbReference>
<evidence type="ECO:0000313" key="4">
    <source>
        <dbReference type="Proteomes" id="UP000215459"/>
    </source>
</evidence>
<dbReference type="Gene3D" id="3.30.420.10">
    <property type="entry name" value="Ribonuclease H-like superfamily/Ribonuclease H"/>
    <property type="match status" value="1"/>
</dbReference>
<dbReference type="PROSITE" id="PS50994">
    <property type="entry name" value="INTEGRASE"/>
    <property type="match status" value="1"/>
</dbReference>
<dbReference type="InterPro" id="IPR025948">
    <property type="entry name" value="HTH-like_dom"/>
</dbReference>
<dbReference type="PANTHER" id="PTHR46889:SF5">
    <property type="entry name" value="INTEGRASE PROTEIN"/>
    <property type="match status" value="1"/>
</dbReference>
<evidence type="ECO:0000259" key="2">
    <source>
        <dbReference type="PROSITE" id="PS50994"/>
    </source>
</evidence>
<keyword evidence="4" id="KW-1185">Reference proteome</keyword>
<name>A0A235B376_9BACL</name>
<dbReference type="Pfam" id="PF00665">
    <property type="entry name" value="rve"/>
    <property type="match status" value="1"/>
</dbReference>
<dbReference type="Pfam" id="PF13276">
    <property type="entry name" value="HTH_21"/>
    <property type="match status" value="1"/>
</dbReference>